<dbReference type="Pfam" id="PF00633">
    <property type="entry name" value="HHH"/>
    <property type="match status" value="1"/>
</dbReference>
<dbReference type="InterPro" id="IPR003265">
    <property type="entry name" value="HhH-GPD_domain"/>
</dbReference>
<dbReference type="RefSeq" id="WP_114338320.1">
    <property type="nucleotide sequence ID" value="NZ_QPID01000005.1"/>
</dbReference>
<reference evidence="16 17" key="1">
    <citation type="submission" date="2018-07" db="EMBL/GenBank/DDBJ databases">
        <title>Corallincola holothuriorum sp. nov., a new facultative anaerobe isolated from sea cucumber Apostichopus japonicus.</title>
        <authorList>
            <person name="Xia H."/>
        </authorList>
    </citation>
    <scope>NUCLEOTIDE SEQUENCE [LARGE SCALE GENOMIC DNA]</scope>
    <source>
        <strain evidence="16 17">C4</strain>
    </source>
</reference>
<evidence type="ECO:0000256" key="9">
    <source>
        <dbReference type="ARBA" id="ARBA00022801"/>
    </source>
</evidence>
<evidence type="ECO:0000313" key="17">
    <source>
        <dbReference type="Proteomes" id="UP000252558"/>
    </source>
</evidence>
<evidence type="ECO:0000256" key="5">
    <source>
        <dbReference type="ARBA" id="ARBA00022023"/>
    </source>
</evidence>
<dbReference type="SUPFAM" id="SSF48150">
    <property type="entry name" value="DNA-glycosylase"/>
    <property type="match status" value="1"/>
</dbReference>
<organism evidence="16 17">
    <name type="scientific">Corallincola holothuriorum</name>
    <dbReference type="NCBI Taxonomy" id="2282215"/>
    <lineage>
        <taxon>Bacteria</taxon>
        <taxon>Pseudomonadati</taxon>
        <taxon>Pseudomonadota</taxon>
        <taxon>Gammaproteobacteria</taxon>
        <taxon>Alteromonadales</taxon>
        <taxon>Psychromonadaceae</taxon>
        <taxon>Corallincola</taxon>
    </lineage>
</organism>
<evidence type="ECO:0000313" key="16">
    <source>
        <dbReference type="EMBL" id="RCU50033.1"/>
    </source>
</evidence>
<keyword evidence="13 14" id="KW-0326">Glycosidase</keyword>
<evidence type="ECO:0000256" key="4">
    <source>
        <dbReference type="ARBA" id="ARBA00012045"/>
    </source>
</evidence>
<dbReference type="OrthoDB" id="9802365at2"/>
<dbReference type="GO" id="GO:0034039">
    <property type="term" value="F:8-oxo-7,8-dihydroguanine DNA N-glycosylase activity"/>
    <property type="evidence" value="ECO:0007669"/>
    <property type="project" value="TreeGrafter"/>
</dbReference>
<keyword evidence="10 14" id="KW-0408">Iron</keyword>
<dbReference type="Gene3D" id="1.10.1670.10">
    <property type="entry name" value="Helix-hairpin-Helix base-excision DNA repair enzymes (C-terminal)"/>
    <property type="match status" value="1"/>
</dbReference>
<evidence type="ECO:0000256" key="12">
    <source>
        <dbReference type="ARBA" id="ARBA00023204"/>
    </source>
</evidence>
<keyword evidence="9" id="KW-0378">Hydrolase</keyword>
<dbReference type="CDD" id="cd03431">
    <property type="entry name" value="NUDIX_DNA_Glycosylase_C-MutY"/>
    <property type="match status" value="1"/>
</dbReference>
<dbReference type="InterPro" id="IPR000445">
    <property type="entry name" value="HhH_motif"/>
</dbReference>
<keyword evidence="8 14" id="KW-0227">DNA damage</keyword>
<dbReference type="Pfam" id="PF00730">
    <property type="entry name" value="HhH-GPD"/>
    <property type="match status" value="1"/>
</dbReference>
<dbReference type="NCBIfam" id="TIGR01084">
    <property type="entry name" value="mutY"/>
    <property type="match status" value="1"/>
</dbReference>
<evidence type="ECO:0000256" key="7">
    <source>
        <dbReference type="ARBA" id="ARBA00022723"/>
    </source>
</evidence>
<dbReference type="FunFam" id="1.10.1670.10:FF:000002">
    <property type="entry name" value="Adenine DNA glycosylase"/>
    <property type="match status" value="1"/>
</dbReference>
<comment type="similarity">
    <text evidence="3 14">Belongs to the Nth/MutY family.</text>
</comment>
<keyword evidence="17" id="KW-1185">Reference proteome</keyword>
<protein>
    <recommendedName>
        <fullName evidence="5 14">Adenine DNA glycosylase</fullName>
        <ecNumber evidence="4 14">3.2.2.31</ecNumber>
    </recommendedName>
</protein>
<keyword evidence="11" id="KW-0411">Iron-sulfur</keyword>
<feature type="domain" description="HhH-GPD" evidence="15">
    <location>
        <begin position="45"/>
        <end position="196"/>
    </location>
</feature>
<keyword evidence="7" id="KW-0479">Metal-binding</keyword>
<dbReference type="CDD" id="cd00056">
    <property type="entry name" value="ENDO3c"/>
    <property type="match status" value="1"/>
</dbReference>
<evidence type="ECO:0000256" key="6">
    <source>
        <dbReference type="ARBA" id="ARBA00022485"/>
    </source>
</evidence>
<dbReference type="EC" id="3.2.2.31" evidence="4 14"/>
<dbReference type="InterPro" id="IPR005760">
    <property type="entry name" value="A/G_AdeGlyc_MutY"/>
</dbReference>
<comment type="cofactor">
    <cofactor evidence="14">
        <name>[4Fe-4S] cluster</name>
        <dbReference type="ChEBI" id="CHEBI:49883"/>
    </cofactor>
    <text evidence="14">Binds 1 [4Fe-4S] cluster.</text>
</comment>
<sequence length="359" mass="40228">MTFFNTDRCQQFSQQIIEWYQQQGRKDLPWQQDKTAYRVWVSEIMLQQTQVSTVIGYYEKFMARFPSVEALAAGEQDEVLHLWTGLGYYARARNLHKSAQLIVEQYQGVFPTEIEALIALPGIGRSTAGAILSLSAGQRHPILDGNVKRVLARLLALPEWPGKAAVEKQLWLMADKLTPTQGVAQYNQAMMDMGATLCTRSRPNCAECPVKALCAAEKTGSPSDFPVSKPKKTIPTRRVFLLLLRKGNEVFLQQRPPVGLWGGLWGFPEAADQQTLEEQLAMFGISAEQRQTLPAFRHTFSHFHLEITPLLLSLTDTQGITHCMESTPTLWYNLAQPATVGLAAPTQKLLKQLASQETL</sequence>
<evidence type="ECO:0000256" key="13">
    <source>
        <dbReference type="ARBA" id="ARBA00023295"/>
    </source>
</evidence>
<evidence type="ECO:0000259" key="15">
    <source>
        <dbReference type="SMART" id="SM00478"/>
    </source>
</evidence>
<dbReference type="PANTHER" id="PTHR42944">
    <property type="entry name" value="ADENINE DNA GLYCOSYLASE"/>
    <property type="match status" value="1"/>
</dbReference>
<dbReference type="InterPro" id="IPR029119">
    <property type="entry name" value="MutY_C"/>
</dbReference>
<name>A0A368NJH7_9GAMM</name>
<evidence type="ECO:0000256" key="3">
    <source>
        <dbReference type="ARBA" id="ARBA00008343"/>
    </source>
</evidence>
<dbReference type="PANTHER" id="PTHR42944:SF1">
    <property type="entry name" value="ADENINE DNA GLYCOSYLASE"/>
    <property type="match status" value="1"/>
</dbReference>
<dbReference type="AlphaFoldDB" id="A0A368NJH7"/>
<dbReference type="InterPro" id="IPR015797">
    <property type="entry name" value="NUDIX_hydrolase-like_dom_sf"/>
</dbReference>
<accession>A0A368NJH7</accession>
<dbReference type="EMBL" id="QPID01000005">
    <property type="protein sequence ID" value="RCU50033.1"/>
    <property type="molecule type" value="Genomic_DNA"/>
</dbReference>
<dbReference type="NCBIfam" id="NF008132">
    <property type="entry name" value="PRK10880.1"/>
    <property type="match status" value="1"/>
</dbReference>
<dbReference type="InterPro" id="IPR023170">
    <property type="entry name" value="HhH_base_excis_C"/>
</dbReference>
<dbReference type="GO" id="GO:0000701">
    <property type="term" value="F:purine-specific mismatch base pair DNA N-glycosylase activity"/>
    <property type="evidence" value="ECO:0007669"/>
    <property type="project" value="UniProtKB-EC"/>
</dbReference>
<dbReference type="SUPFAM" id="SSF55811">
    <property type="entry name" value="Nudix"/>
    <property type="match status" value="1"/>
</dbReference>
<dbReference type="Gene3D" id="1.10.340.30">
    <property type="entry name" value="Hypothetical protein, domain 2"/>
    <property type="match status" value="1"/>
</dbReference>
<dbReference type="GO" id="GO:0006284">
    <property type="term" value="P:base-excision repair"/>
    <property type="evidence" value="ECO:0007669"/>
    <property type="project" value="UniProtKB-UniRule"/>
</dbReference>
<dbReference type="FunFam" id="1.10.340.30:FF:000002">
    <property type="entry name" value="Adenine DNA glycosylase"/>
    <property type="match status" value="1"/>
</dbReference>
<proteinExistence type="inferred from homology"/>
<dbReference type="GO" id="GO:0046872">
    <property type="term" value="F:metal ion binding"/>
    <property type="evidence" value="ECO:0007669"/>
    <property type="project" value="UniProtKB-UniRule"/>
</dbReference>
<evidence type="ECO:0000256" key="14">
    <source>
        <dbReference type="RuleBase" id="RU365096"/>
    </source>
</evidence>
<dbReference type="GO" id="GO:0032357">
    <property type="term" value="F:oxidized purine DNA binding"/>
    <property type="evidence" value="ECO:0007669"/>
    <property type="project" value="TreeGrafter"/>
</dbReference>
<dbReference type="Pfam" id="PF14815">
    <property type="entry name" value="NUDIX_4"/>
    <property type="match status" value="1"/>
</dbReference>
<evidence type="ECO:0000256" key="8">
    <source>
        <dbReference type="ARBA" id="ARBA00022763"/>
    </source>
</evidence>
<dbReference type="InterPro" id="IPR044298">
    <property type="entry name" value="MIG/MutY"/>
</dbReference>
<dbReference type="Gene3D" id="3.90.79.10">
    <property type="entry name" value="Nucleoside Triphosphate Pyrophosphohydrolase"/>
    <property type="match status" value="1"/>
</dbReference>
<dbReference type="SMART" id="SM00478">
    <property type="entry name" value="ENDO3c"/>
    <property type="match status" value="1"/>
</dbReference>
<keyword evidence="12" id="KW-0234">DNA repair</keyword>
<dbReference type="GO" id="GO:0035485">
    <property type="term" value="F:adenine/guanine mispair binding"/>
    <property type="evidence" value="ECO:0007669"/>
    <property type="project" value="TreeGrafter"/>
</dbReference>
<comment type="catalytic activity">
    <reaction evidence="1 14">
        <text>Hydrolyzes free adenine bases from 7,8-dihydro-8-oxoguanine:adenine mismatched double-stranded DNA, leaving an apurinic site.</text>
        <dbReference type="EC" id="3.2.2.31"/>
    </reaction>
</comment>
<comment type="caution">
    <text evidence="16">The sequence shown here is derived from an EMBL/GenBank/DDBJ whole genome shotgun (WGS) entry which is preliminary data.</text>
</comment>
<dbReference type="Proteomes" id="UP000252558">
    <property type="component" value="Unassembled WGS sequence"/>
</dbReference>
<evidence type="ECO:0000256" key="1">
    <source>
        <dbReference type="ARBA" id="ARBA00000843"/>
    </source>
</evidence>
<evidence type="ECO:0000256" key="10">
    <source>
        <dbReference type="ARBA" id="ARBA00023004"/>
    </source>
</evidence>
<dbReference type="GO" id="GO:0051539">
    <property type="term" value="F:4 iron, 4 sulfur cluster binding"/>
    <property type="evidence" value="ECO:0007669"/>
    <property type="project" value="UniProtKB-UniRule"/>
</dbReference>
<keyword evidence="6" id="KW-0004">4Fe-4S</keyword>
<dbReference type="InterPro" id="IPR011257">
    <property type="entry name" value="DNA_glycosylase"/>
</dbReference>
<evidence type="ECO:0000256" key="2">
    <source>
        <dbReference type="ARBA" id="ARBA00002933"/>
    </source>
</evidence>
<gene>
    <name evidence="16" type="ORF">DU002_10470</name>
</gene>
<dbReference type="GO" id="GO:0006298">
    <property type="term" value="P:mismatch repair"/>
    <property type="evidence" value="ECO:0007669"/>
    <property type="project" value="TreeGrafter"/>
</dbReference>
<evidence type="ECO:0000256" key="11">
    <source>
        <dbReference type="ARBA" id="ARBA00023014"/>
    </source>
</evidence>
<comment type="function">
    <text evidence="2">Adenine glycosylase active on G-A mispairs. MutY also corrects error-prone DNA synthesis past GO lesions which are due to the oxidatively damaged form of guanine: 7,8-dihydro-8-oxoguanine (8-oxo-dGTP).</text>
</comment>